<feature type="compositionally biased region" description="Basic residues" evidence="1">
    <location>
        <begin position="76"/>
        <end position="86"/>
    </location>
</feature>
<dbReference type="AlphaFoldDB" id="A0A9X3MXR8"/>
<keyword evidence="4" id="KW-1185">Reference proteome</keyword>
<evidence type="ECO:0000313" key="3">
    <source>
        <dbReference type="EMBL" id="MDA0163280.1"/>
    </source>
</evidence>
<dbReference type="Proteomes" id="UP001149140">
    <property type="component" value="Unassembled WGS sequence"/>
</dbReference>
<feature type="compositionally biased region" description="Polar residues" evidence="1">
    <location>
        <begin position="116"/>
        <end position="132"/>
    </location>
</feature>
<accession>A0A9X3MXR8</accession>
<comment type="caution">
    <text evidence="3">The sequence shown here is derived from an EMBL/GenBank/DDBJ whole genome shotgun (WGS) entry which is preliminary data.</text>
</comment>
<evidence type="ECO:0000256" key="1">
    <source>
        <dbReference type="SAM" id="MobiDB-lite"/>
    </source>
</evidence>
<dbReference type="RefSeq" id="WP_270042523.1">
    <property type="nucleotide sequence ID" value="NZ_JAPDOD010000024.1"/>
</dbReference>
<sequence>MTDRPIAAILAAVAAAVFLAAFSAAAVLRPDTAAVADDTTNASPAAATQELKPATIAAPSLSRVAALPALHLPVHRKPAKRKHKVAKSSPKVSVAPRFTPVPTATPSYTPPARTYTPPQRKSSSSKTFDTSG</sequence>
<protein>
    <submittedName>
        <fullName evidence="3">Uncharacterized protein</fullName>
    </submittedName>
</protein>
<organism evidence="3 4">
    <name type="scientific">Solirubrobacter ginsenosidimutans</name>
    <dbReference type="NCBI Taxonomy" id="490573"/>
    <lineage>
        <taxon>Bacteria</taxon>
        <taxon>Bacillati</taxon>
        <taxon>Actinomycetota</taxon>
        <taxon>Thermoleophilia</taxon>
        <taxon>Solirubrobacterales</taxon>
        <taxon>Solirubrobacteraceae</taxon>
        <taxon>Solirubrobacter</taxon>
    </lineage>
</organism>
<evidence type="ECO:0000313" key="4">
    <source>
        <dbReference type="Proteomes" id="UP001149140"/>
    </source>
</evidence>
<reference evidence="3" key="1">
    <citation type="submission" date="2022-10" db="EMBL/GenBank/DDBJ databases">
        <title>The WGS of Solirubrobacter ginsenosidimutans DSM 21036.</title>
        <authorList>
            <person name="Jiang Z."/>
        </authorList>
    </citation>
    <scope>NUCLEOTIDE SEQUENCE</scope>
    <source>
        <strain evidence="3">DSM 21036</strain>
    </source>
</reference>
<keyword evidence="2" id="KW-0732">Signal</keyword>
<gene>
    <name evidence="3" type="ORF">OM076_23600</name>
</gene>
<proteinExistence type="predicted"/>
<dbReference type="EMBL" id="JAPDOD010000024">
    <property type="protein sequence ID" value="MDA0163280.1"/>
    <property type="molecule type" value="Genomic_DNA"/>
</dbReference>
<feature type="signal peptide" evidence="2">
    <location>
        <begin position="1"/>
        <end position="26"/>
    </location>
</feature>
<name>A0A9X3MXR8_9ACTN</name>
<feature type="region of interest" description="Disordered" evidence="1">
    <location>
        <begin position="76"/>
        <end position="132"/>
    </location>
</feature>
<feature type="chain" id="PRO_5040859525" evidence="2">
    <location>
        <begin position="27"/>
        <end position="132"/>
    </location>
</feature>
<evidence type="ECO:0000256" key="2">
    <source>
        <dbReference type="SAM" id="SignalP"/>
    </source>
</evidence>